<evidence type="ECO:0000256" key="2">
    <source>
        <dbReference type="ARBA" id="ARBA00023295"/>
    </source>
</evidence>
<accession>A0A3A3Z9Y0</accession>
<keyword evidence="1 3" id="KW-0378">Hydrolase</keyword>
<dbReference type="SUPFAM" id="SSF51445">
    <property type="entry name" value="(Trans)glycosidases"/>
    <property type="match status" value="1"/>
</dbReference>
<comment type="similarity">
    <text evidence="3">Belongs to the glycosyl hydrolase 26 family.</text>
</comment>
<evidence type="ECO:0000256" key="4">
    <source>
        <dbReference type="SAM" id="SignalP"/>
    </source>
</evidence>
<organism evidence="6 7">
    <name type="scientific">Vallicoccus soli</name>
    <dbReference type="NCBI Taxonomy" id="2339232"/>
    <lineage>
        <taxon>Bacteria</taxon>
        <taxon>Bacillati</taxon>
        <taxon>Actinomycetota</taxon>
        <taxon>Actinomycetes</taxon>
        <taxon>Motilibacterales</taxon>
        <taxon>Vallicoccaceae</taxon>
        <taxon>Vallicoccus</taxon>
    </lineage>
</organism>
<keyword evidence="2 3" id="KW-0326">Glycosidase</keyword>
<protein>
    <recommendedName>
        <fullName evidence="5">GH26 domain-containing protein</fullName>
    </recommendedName>
</protein>
<dbReference type="RefSeq" id="WP_119948822.1">
    <property type="nucleotide sequence ID" value="NZ_QZEZ01000001.1"/>
</dbReference>
<keyword evidence="4" id="KW-0732">Signal</keyword>
<dbReference type="Proteomes" id="UP000265614">
    <property type="component" value="Unassembled WGS sequence"/>
</dbReference>
<feature type="chain" id="PRO_5039276365" description="GH26 domain-containing protein" evidence="4">
    <location>
        <begin position="29"/>
        <end position="321"/>
    </location>
</feature>
<dbReference type="OrthoDB" id="9816550at2"/>
<dbReference type="AlphaFoldDB" id="A0A3A3Z9Y0"/>
<reference evidence="6 7" key="1">
    <citation type="submission" date="2018-09" db="EMBL/GenBank/DDBJ databases">
        <title>YIM 75000 draft genome.</title>
        <authorList>
            <person name="Tang S."/>
            <person name="Feng Y."/>
        </authorList>
    </citation>
    <scope>NUCLEOTIDE SEQUENCE [LARGE SCALE GENOMIC DNA]</scope>
    <source>
        <strain evidence="6 7">YIM 75000</strain>
    </source>
</reference>
<comment type="caution">
    <text evidence="6">The sequence shown here is derived from an EMBL/GenBank/DDBJ whole genome shotgun (WGS) entry which is preliminary data.</text>
</comment>
<evidence type="ECO:0000259" key="5">
    <source>
        <dbReference type="PROSITE" id="PS51764"/>
    </source>
</evidence>
<feature type="signal peptide" evidence="4">
    <location>
        <begin position="1"/>
        <end position="28"/>
    </location>
</feature>
<name>A0A3A3Z9Y0_9ACTN</name>
<evidence type="ECO:0000256" key="1">
    <source>
        <dbReference type="ARBA" id="ARBA00022801"/>
    </source>
</evidence>
<dbReference type="PROSITE" id="PS51318">
    <property type="entry name" value="TAT"/>
    <property type="match status" value="1"/>
</dbReference>
<dbReference type="InterPro" id="IPR006311">
    <property type="entry name" value="TAT_signal"/>
</dbReference>
<dbReference type="InterPro" id="IPR022790">
    <property type="entry name" value="GH26_dom"/>
</dbReference>
<feature type="active site" description="Proton donor" evidence="3">
    <location>
        <position position="142"/>
    </location>
</feature>
<dbReference type="GO" id="GO:0004553">
    <property type="term" value="F:hydrolase activity, hydrolyzing O-glycosyl compounds"/>
    <property type="evidence" value="ECO:0007669"/>
    <property type="project" value="InterPro"/>
</dbReference>
<dbReference type="EMBL" id="QZEZ01000001">
    <property type="protein sequence ID" value="RJK97896.1"/>
    <property type="molecule type" value="Genomic_DNA"/>
</dbReference>
<proteinExistence type="inferred from homology"/>
<evidence type="ECO:0000256" key="3">
    <source>
        <dbReference type="PROSITE-ProRule" id="PRU01100"/>
    </source>
</evidence>
<dbReference type="Gene3D" id="3.20.20.80">
    <property type="entry name" value="Glycosidases"/>
    <property type="match status" value="1"/>
</dbReference>
<dbReference type="PROSITE" id="PS51764">
    <property type="entry name" value="GH26"/>
    <property type="match status" value="1"/>
</dbReference>
<sequence>MNPATGPLLDRRQLLRLSLLGAAGTVLAGAGATALAAPAAAAARWPGHQPGRIYLGGSGQLSAVQDQLGLARTYYKWGDGTRETRNITAAHRAGRLPWISFKPPSGASWSQIASGRYDADLRARARRYAQLGGPVVATFNHEPHTDVGHLGTSQDFARAWCRVHDVMRDETGLRNVASVPILGDWTFNPVNRRDSPEGYLSGGVLDRAHFLGIDLYQNRSGDGYEVRLGRILGYLDARGRSDLMVGVGETGATDGYRDPSGAEWWTSSWDWAAARTSRIGAISYFSSLHNNNSGNNWLLTESATKLAAFRRSLTSSTACRL</sequence>
<gene>
    <name evidence="6" type="ORF">D5H78_02710</name>
</gene>
<keyword evidence="7" id="KW-1185">Reference proteome</keyword>
<dbReference type="InterPro" id="IPR017853">
    <property type="entry name" value="GH"/>
</dbReference>
<feature type="domain" description="GH26" evidence="5">
    <location>
        <begin position="30"/>
        <end position="316"/>
    </location>
</feature>
<evidence type="ECO:0000313" key="6">
    <source>
        <dbReference type="EMBL" id="RJK97896.1"/>
    </source>
</evidence>
<feature type="active site" description="Nucleophile" evidence="3">
    <location>
        <position position="249"/>
    </location>
</feature>
<evidence type="ECO:0000313" key="7">
    <source>
        <dbReference type="Proteomes" id="UP000265614"/>
    </source>
</evidence>